<dbReference type="STRING" id="675824.A0A1E3QCY3"/>
<feature type="compositionally biased region" description="Polar residues" evidence="2">
    <location>
        <begin position="635"/>
        <end position="651"/>
    </location>
</feature>
<feature type="region of interest" description="Disordered" evidence="2">
    <location>
        <begin position="475"/>
        <end position="512"/>
    </location>
</feature>
<feature type="compositionally biased region" description="Basic and acidic residues" evidence="2">
    <location>
        <begin position="189"/>
        <end position="211"/>
    </location>
</feature>
<feature type="compositionally biased region" description="Low complexity" evidence="2">
    <location>
        <begin position="495"/>
        <end position="505"/>
    </location>
</feature>
<dbReference type="InterPro" id="IPR013176">
    <property type="entry name" value="Ccz1"/>
</dbReference>
<comment type="similarity">
    <text evidence="1">Belongs to the CCZ1 family.</text>
</comment>
<evidence type="ECO:0000259" key="3">
    <source>
        <dbReference type="Pfam" id="PF19031"/>
    </source>
</evidence>
<dbReference type="GO" id="GO:0035658">
    <property type="term" value="C:Mon1-Ccz1 complex"/>
    <property type="evidence" value="ECO:0007669"/>
    <property type="project" value="InterPro"/>
</dbReference>
<dbReference type="InterPro" id="IPR043987">
    <property type="entry name" value="CCZ1/INTU/HSP4_longin_1"/>
</dbReference>
<sequence>MTTVTPPSLSYFCVFNPTYCYNDETLRDQIFFYTSRAEPVSADEQLRKVGLIQGIISFASDFSNRKPVEIIDTRKTRTVIVEIEPNWWLVACVNFTRIQTAVQANSPVASSGSSMGTSKTNGNNIGQNGGDNIGRGGALASFRRRKKMEIRTDYSRKEVPGCGVMHSQIVRGYNQWKLLYGHFPPSYIRDDEGKSQDKTVEGDGSVDEKNQTDAYEPNNLHEFRVNLRKFWSWWLHKWELYMFSTATWGGTMNNSFLGNNLVLGSVPTLSFSFMDYANGIKMCGGGRISELTSEAIKAIVHREAKNGMVDLIITRLNSFSVVAPGGSLIRSGGASDTASINSGVEKVMGDTDSIYSTKDDAASIRSSRSRRSRFFDRESIVSEHGSDSEDCGYSAADEDAFDEELRNGCVFQGVGYISRTSVGEYSRWIIDNHIFPSPTAIEGVKWSLFANKEEPMVPLAALVFSFQFGYKRPIPPLPPKKQKNKHTKPSSVVMSGTSDSASRSSTNGAGTKNLTKLAIDQVRDSSLALIHRVTSGSTVATTNTAGTTEKKKQPQRECKDDLSDGKFMVGFQGDLESDMFDDEDEAADEDVDAVMRKAELTFREVYMQRKKKKNKDKTARVVPQAQEQEADKSSDTITPSTFNAADTTTRPESAVNGANHPNGSATTSSVVSSAAPQKLERLHVVIYKRAPYIFSAFFDPKNGQNSLSNPEYYKALHLRLGSLAEPIFEDLENAGGA</sequence>
<feature type="region of interest" description="Disordered" evidence="2">
    <location>
        <begin position="540"/>
        <end position="564"/>
    </location>
</feature>
<organism evidence="4 5">
    <name type="scientific">Lipomyces starkeyi NRRL Y-11557</name>
    <dbReference type="NCBI Taxonomy" id="675824"/>
    <lineage>
        <taxon>Eukaryota</taxon>
        <taxon>Fungi</taxon>
        <taxon>Dikarya</taxon>
        <taxon>Ascomycota</taxon>
        <taxon>Saccharomycotina</taxon>
        <taxon>Lipomycetes</taxon>
        <taxon>Lipomycetales</taxon>
        <taxon>Lipomycetaceae</taxon>
        <taxon>Lipomyces</taxon>
    </lineage>
</organism>
<feature type="compositionally biased region" description="Gly residues" evidence="2">
    <location>
        <begin position="127"/>
        <end position="137"/>
    </location>
</feature>
<dbReference type="PANTHER" id="PTHR13056:SF0">
    <property type="entry name" value="VACUOLAR FUSION PROTEIN CCZ1 HOMOLOG-RELATED"/>
    <property type="match status" value="1"/>
</dbReference>
<protein>
    <recommendedName>
        <fullName evidence="3">CCZ1/INTU/HSP4 first Longin domain-containing protein</fullName>
    </recommendedName>
</protein>
<evidence type="ECO:0000313" key="4">
    <source>
        <dbReference type="EMBL" id="ODQ74887.1"/>
    </source>
</evidence>
<evidence type="ECO:0000256" key="2">
    <source>
        <dbReference type="SAM" id="MobiDB-lite"/>
    </source>
</evidence>
<dbReference type="PANTHER" id="PTHR13056">
    <property type="entry name" value="VACUOLAR FUSION PROTEIN CCZ1 HOMOLOG-RELATED"/>
    <property type="match status" value="1"/>
</dbReference>
<evidence type="ECO:0000256" key="1">
    <source>
        <dbReference type="ARBA" id="ARBA00005352"/>
    </source>
</evidence>
<dbReference type="GO" id="GO:0016192">
    <property type="term" value="P:vesicle-mediated transport"/>
    <property type="evidence" value="ECO:0007669"/>
    <property type="project" value="InterPro"/>
</dbReference>
<feature type="domain" description="CCZ1/INTU/HSP4 first Longin" evidence="3">
    <location>
        <begin position="9"/>
        <end position="95"/>
    </location>
</feature>
<evidence type="ECO:0000313" key="5">
    <source>
        <dbReference type="Proteomes" id="UP000094385"/>
    </source>
</evidence>
<feature type="compositionally biased region" description="Polar residues" evidence="2">
    <location>
        <begin position="106"/>
        <end position="120"/>
    </location>
</feature>
<feature type="compositionally biased region" description="Basic and acidic residues" evidence="2">
    <location>
        <begin position="548"/>
        <end position="564"/>
    </location>
</feature>
<name>A0A1E3QCY3_LIPST</name>
<reference evidence="4 5" key="1">
    <citation type="journal article" date="2016" name="Proc. Natl. Acad. Sci. U.S.A.">
        <title>Comparative genomics of biotechnologically important yeasts.</title>
        <authorList>
            <person name="Riley R."/>
            <person name="Haridas S."/>
            <person name="Wolfe K.H."/>
            <person name="Lopes M.R."/>
            <person name="Hittinger C.T."/>
            <person name="Goeker M."/>
            <person name="Salamov A.A."/>
            <person name="Wisecaver J.H."/>
            <person name="Long T.M."/>
            <person name="Calvey C.H."/>
            <person name="Aerts A.L."/>
            <person name="Barry K.W."/>
            <person name="Choi C."/>
            <person name="Clum A."/>
            <person name="Coughlan A.Y."/>
            <person name="Deshpande S."/>
            <person name="Douglass A.P."/>
            <person name="Hanson S.J."/>
            <person name="Klenk H.-P."/>
            <person name="LaButti K.M."/>
            <person name="Lapidus A."/>
            <person name="Lindquist E.A."/>
            <person name="Lipzen A.M."/>
            <person name="Meier-Kolthoff J.P."/>
            <person name="Ohm R.A."/>
            <person name="Otillar R.P."/>
            <person name="Pangilinan J.L."/>
            <person name="Peng Y."/>
            <person name="Rokas A."/>
            <person name="Rosa C.A."/>
            <person name="Scheuner C."/>
            <person name="Sibirny A.A."/>
            <person name="Slot J.C."/>
            <person name="Stielow J.B."/>
            <person name="Sun H."/>
            <person name="Kurtzman C.P."/>
            <person name="Blackwell M."/>
            <person name="Grigoriev I.V."/>
            <person name="Jeffries T.W."/>
        </authorList>
    </citation>
    <scope>NUCLEOTIDE SEQUENCE [LARGE SCALE GENOMIC DNA]</scope>
    <source>
        <strain evidence="4 5">NRRL Y-11557</strain>
    </source>
</reference>
<dbReference type="EMBL" id="KV454291">
    <property type="protein sequence ID" value="ODQ74887.1"/>
    <property type="molecule type" value="Genomic_DNA"/>
</dbReference>
<dbReference type="Proteomes" id="UP000094385">
    <property type="component" value="Unassembled WGS sequence"/>
</dbReference>
<dbReference type="OrthoDB" id="240546at2759"/>
<feature type="compositionally biased region" description="Low complexity" evidence="2">
    <location>
        <begin position="664"/>
        <end position="673"/>
    </location>
</feature>
<gene>
    <name evidence="4" type="ORF">LIPSTDRAFT_232452</name>
</gene>
<accession>A0A1E3QCY3</accession>
<proteinExistence type="inferred from homology"/>
<keyword evidence="5" id="KW-1185">Reference proteome</keyword>
<dbReference type="AlphaFoldDB" id="A0A1E3QCY3"/>
<feature type="region of interest" description="Disordered" evidence="2">
    <location>
        <begin position="106"/>
        <end position="138"/>
    </location>
</feature>
<feature type="region of interest" description="Disordered" evidence="2">
    <location>
        <begin position="609"/>
        <end position="673"/>
    </location>
</feature>
<dbReference type="Pfam" id="PF19031">
    <property type="entry name" value="Intu_longin_1"/>
    <property type="match status" value="1"/>
</dbReference>
<feature type="region of interest" description="Disordered" evidence="2">
    <location>
        <begin position="189"/>
        <end position="213"/>
    </location>
</feature>